<feature type="coiled-coil region" evidence="1">
    <location>
        <begin position="155"/>
        <end position="216"/>
    </location>
</feature>
<dbReference type="Gene3D" id="1.20.1170.10">
    <property type="match status" value="1"/>
</dbReference>
<dbReference type="GO" id="GO:0016020">
    <property type="term" value="C:membrane"/>
    <property type="evidence" value="ECO:0007669"/>
    <property type="project" value="InterPro"/>
</dbReference>
<dbReference type="InterPro" id="IPR008414">
    <property type="entry name" value="HBL"/>
</dbReference>
<dbReference type="Pfam" id="PF05791">
    <property type="entry name" value="Bacillus_HBL"/>
    <property type="match status" value="1"/>
</dbReference>
<feature type="coiled-coil region" evidence="1">
    <location>
        <begin position="248"/>
        <end position="275"/>
    </location>
</feature>
<organism evidence="2 3">
    <name type="scientific">Tumebacillus algifaecis</name>
    <dbReference type="NCBI Taxonomy" id="1214604"/>
    <lineage>
        <taxon>Bacteria</taxon>
        <taxon>Bacillati</taxon>
        <taxon>Bacillota</taxon>
        <taxon>Bacilli</taxon>
        <taxon>Bacillales</taxon>
        <taxon>Alicyclobacillaceae</taxon>
        <taxon>Tumebacillus</taxon>
    </lineage>
</organism>
<dbReference type="SUPFAM" id="SSF58100">
    <property type="entry name" value="Bacterial hemolysins"/>
    <property type="match status" value="1"/>
</dbReference>
<dbReference type="PANTHER" id="PTHR38443:SF2">
    <property type="entry name" value="NON-HEMOLYTIC ENTEROTOXIN LYTIC COMPONENT L1"/>
    <property type="match status" value="1"/>
</dbReference>
<dbReference type="InterPro" id="IPR052785">
    <property type="entry name" value="Enterotoxin_cmpnt"/>
</dbReference>
<protein>
    <submittedName>
        <fullName evidence="2">Uncharacterized protein</fullName>
    </submittedName>
</protein>
<dbReference type="PANTHER" id="PTHR38443">
    <property type="match status" value="1"/>
</dbReference>
<evidence type="ECO:0000313" key="2">
    <source>
        <dbReference type="EMBL" id="ASS73580.1"/>
    </source>
</evidence>
<proteinExistence type="predicted"/>
<accession>A0A223CWA7</accession>
<dbReference type="Proteomes" id="UP000214688">
    <property type="component" value="Chromosome"/>
</dbReference>
<dbReference type="OrthoDB" id="9869307at2"/>
<sequence length="303" mass="34530">MTQSIDLSCYQWSLSQPIHYEHTVIDFTLQSLYDKPSWYDDFSNSTSNFKTNAMSWSNQVVPHLIAVPQEAVSYNPPVKARFDSLIDDLNDLTKYPEDGDSLQDASNQIKGIEQIQIKLIGDIATLIGKLSNYESILPHDESQQQMYVNASQAQIASNQASINNLQTEIERLNKEIKKLNKVVYPTQSMIVAQQSIQKDKAKIQSDQQQINNYQQDNNTLQSWINSLVIMMHDNSTARSGSEHVMYIWNQLNDLLREINDALEQTQSNLSQNQALATTQAQQAQALWNEFEGVCEQLLGYQYG</sequence>
<reference evidence="2 3" key="1">
    <citation type="journal article" date="2015" name="Int. J. Syst. Evol. Microbiol.">
        <title>Tumebacillus algifaecis sp. nov., isolated from decomposing algal scum.</title>
        <authorList>
            <person name="Wu Y.F."/>
            <person name="Zhang B."/>
            <person name="Xing P."/>
            <person name="Wu Q.L."/>
            <person name="Liu S.J."/>
        </authorList>
    </citation>
    <scope>NUCLEOTIDE SEQUENCE [LARGE SCALE GENOMIC DNA]</scope>
    <source>
        <strain evidence="2 3">THMBR28</strain>
    </source>
</reference>
<keyword evidence="1" id="KW-0175">Coiled coil</keyword>
<gene>
    <name evidence="2" type="ORF">CIG75_00380</name>
</gene>
<evidence type="ECO:0000313" key="3">
    <source>
        <dbReference type="Proteomes" id="UP000214688"/>
    </source>
</evidence>
<dbReference type="EMBL" id="CP022657">
    <property type="protein sequence ID" value="ASS73580.1"/>
    <property type="molecule type" value="Genomic_DNA"/>
</dbReference>
<dbReference type="KEGG" id="tab:CIG75_00380"/>
<dbReference type="AlphaFoldDB" id="A0A223CWA7"/>
<keyword evidence="3" id="KW-1185">Reference proteome</keyword>
<evidence type="ECO:0000256" key="1">
    <source>
        <dbReference type="SAM" id="Coils"/>
    </source>
</evidence>
<dbReference type="RefSeq" id="WP_094234840.1">
    <property type="nucleotide sequence ID" value="NZ_CP022657.1"/>
</dbReference>
<name>A0A223CWA7_9BACL</name>